<comment type="caution">
    <text evidence="1">The sequence shown here is derived from an EMBL/GenBank/DDBJ whole genome shotgun (WGS) entry which is preliminary data.</text>
</comment>
<sequence length="86" mass="9924">MEAPFGQLHTKTPYKFGLIGSTDSHTSLATADEDNFFGKAANVEPGKDRWNHPLLYEKIIKRTFAAFYAFGIFDFRSLWNLFIKLY</sequence>
<dbReference type="EMBL" id="JBCDNA010000001">
    <property type="protein sequence ID" value="MEL4454949.1"/>
    <property type="molecule type" value="Genomic_DNA"/>
</dbReference>
<dbReference type="RefSeq" id="WP_342159644.1">
    <property type="nucleotide sequence ID" value="NZ_JBCDNA010000001.1"/>
</dbReference>
<evidence type="ECO:0000313" key="2">
    <source>
        <dbReference type="Proteomes" id="UP001474120"/>
    </source>
</evidence>
<dbReference type="Pfam" id="PF12228">
    <property type="entry name" value="DUF3604"/>
    <property type="match status" value="1"/>
</dbReference>
<protein>
    <submittedName>
        <fullName evidence="1">DUF3604 domain-containing protein</fullName>
    </submittedName>
</protein>
<keyword evidence="2" id="KW-1185">Reference proteome</keyword>
<organism evidence="1 2">
    <name type="scientific">Lutimonas vermicola</name>
    <dbReference type="NCBI Taxonomy" id="414288"/>
    <lineage>
        <taxon>Bacteria</taxon>
        <taxon>Pseudomonadati</taxon>
        <taxon>Bacteroidota</taxon>
        <taxon>Flavobacteriia</taxon>
        <taxon>Flavobacteriales</taxon>
        <taxon>Flavobacteriaceae</taxon>
        <taxon>Lutimonas</taxon>
    </lineage>
</organism>
<gene>
    <name evidence="1" type="ORF">AABB81_03525</name>
</gene>
<dbReference type="InterPro" id="IPR022028">
    <property type="entry name" value="DUF3604"/>
</dbReference>
<dbReference type="Proteomes" id="UP001474120">
    <property type="component" value="Unassembled WGS sequence"/>
</dbReference>
<reference evidence="1 2" key="1">
    <citation type="submission" date="2024-04" db="EMBL/GenBank/DDBJ databases">
        <title>whole genome sequencing of Lutimonas vermicola strain IMCC1616.</title>
        <authorList>
            <person name="Bae S.S."/>
        </authorList>
    </citation>
    <scope>NUCLEOTIDE SEQUENCE [LARGE SCALE GENOMIC DNA]</scope>
    <source>
        <strain evidence="1 2">IMCC1616</strain>
    </source>
</reference>
<accession>A0ABU9KZY5</accession>
<proteinExistence type="predicted"/>
<name>A0ABU9KZY5_9FLAO</name>
<evidence type="ECO:0000313" key="1">
    <source>
        <dbReference type="EMBL" id="MEL4454949.1"/>
    </source>
</evidence>